<keyword evidence="1" id="KW-1185">Reference proteome</keyword>
<accession>A0A915DSB4</accession>
<evidence type="ECO:0000313" key="1">
    <source>
        <dbReference type="Proteomes" id="UP000887574"/>
    </source>
</evidence>
<name>A0A915DSB4_9BILA</name>
<organism evidence="1 2">
    <name type="scientific">Ditylenchus dipsaci</name>
    <dbReference type="NCBI Taxonomy" id="166011"/>
    <lineage>
        <taxon>Eukaryota</taxon>
        <taxon>Metazoa</taxon>
        <taxon>Ecdysozoa</taxon>
        <taxon>Nematoda</taxon>
        <taxon>Chromadorea</taxon>
        <taxon>Rhabditida</taxon>
        <taxon>Tylenchina</taxon>
        <taxon>Tylenchomorpha</taxon>
        <taxon>Sphaerularioidea</taxon>
        <taxon>Anguinidae</taxon>
        <taxon>Anguininae</taxon>
        <taxon>Ditylenchus</taxon>
    </lineage>
</organism>
<dbReference type="AlphaFoldDB" id="A0A915DSB4"/>
<evidence type="ECO:0000313" key="2">
    <source>
        <dbReference type="WBParaSite" id="jg23134"/>
    </source>
</evidence>
<dbReference type="SUPFAM" id="SSF140996">
    <property type="entry name" value="Hermes dimerisation domain"/>
    <property type="match status" value="1"/>
</dbReference>
<proteinExistence type="predicted"/>
<sequence length="147" mass="16566">MLHVKIYAVLTWQQLYSKLKRDPNHKQYHADNHNDVRPLSDASLAEALQKFVVCSCQLLSVLSDKPFVSFLDDFQKSTIQNYVIGHTIPARNLLPSPNTISRRITYSIDTAKIQLLDQIAMLKQNGGGITLDFAKKGVDYLAVTAHI</sequence>
<reference evidence="2" key="1">
    <citation type="submission" date="2022-11" db="UniProtKB">
        <authorList>
            <consortium name="WormBaseParasite"/>
        </authorList>
    </citation>
    <scope>IDENTIFICATION</scope>
</reference>
<protein>
    <submittedName>
        <fullName evidence="2">Uncharacterized protein</fullName>
    </submittedName>
</protein>
<dbReference type="WBParaSite" id="jg23134">
    <property type="protein sequence ID" value="jg23134"/>
    <property type="gene ID" value="jg23134"/>
</dbReference>
<dbReference type="Proteomes" id="UP000887574">
    <property type="component" value="Unplaced"/>
</dbReference>